<dbReference type="Gene3D" id="3.40.710.10">
    <property type="entry name" value="DD-peptidase/beta-lactamase superfamily"/>
    <property type="match status" value="2"/>
</dbReference>
<evidence type="ECO:0000259" key="2">
    <source>
        <dbReference type="Pfam" id="PF00144"/>
    </source>
</evidence>
<dbReference type="InterPro" id="IPR050789">
    <property type="entry name" value="Diverse_Enzym_Activities"/>
</dbReference>
<dbReference type="Pfam" id="PF00144">
    <property type="entry name" value="Beta-lactamase"/>
    <property type="match status" value="1"/>
</dbReference>
<evidence type="ECO:0000313" key="4">
    <source>
        <dbReference type="Proteomes" id="UP000030693"/>
    </source>
</evidence>
<evidence type="ECO:0000256" key="1">
    <source>
        <dbReference type="SAM" id="MobiDB-lite"/>
    </source>
</evidence>
<proteinExistence type="predicted"/>
<gene>
    <name evidence="3" type="ORF">H696_03101</name>
</gene>
<evidence type="ECO:0000313" key="3">
    <source>
        <dbReference type="EMBL" id="KCV70750.1"/>
    </source>
</evidence>
<dbReference type="RefSeq" id="XP_009495266.1">
    <property type="nucleotide sequence ID" value="XM_009496991.1"/>
</dbReference>
<dbReference type="PANTHER" id="PTHR43283">
    <property type="entry name" value="BETA-LACTAMASE-RELATED"/>
    <property type="match status" value="1"/>
</dbReference>
<dbReference type="OrthoDB" id="10006886at2759"/>
<dbReference type="eggNOG" id="ENOG502SZDS">
    <property type="taxonomic scope" value="Eukaryota"/>
</dbReference>
<accession>A0A058Z8Z8</accession>
<dbReference type="Proteomes" id="UP000030693">
    <property type="component" value="Unassembled WGS sequence"/>
</dbReference>
<feature type="region of interest" description="Disordered" evidence="1">
    <location>
        <begin position="536"/>
        <end position="555"/>
    </location>
</feature>
<name>A0A058Z8Z8_FONAL</name>
<dbReference type="PANTHER" id="PTHR43283:SF7">
    <property type="entry name" value="BETA-LACTAMASE-RELATED DOMAIN-CONTAINING PROTEIN"/>
    <property type="match status" value="1"/>
</dbReference>
<feature type="domain" description="Beta-lactamase-related" evidence="2">
    <location>
        <begin position="228"/>
        <end position="482"/>
    </location>
</feature>
<keyword evidence="4" id="KW-1185">Reference proteome</keyword>
<dbReference type="InterPro" id="IPR001466">
    <property type="entry name" value="Beta-lactam-related"/>
</dbReference>
<reference evidence="3" key="1">
    <citation type="submission" date="2013-04" db="EMBL/GenBank/DDBJ databases">
        <title>The Genome Sequence of Fonticula alba ATCC 38817.</title>
        <authorList>
            <consortium name="The Broad Institute Genomics Platform"/>
            <person name="Russ C."/>
            <person name="Cuomo C."/>
            <person name="Burger G."/>
            <person name="Gray M.W."/>
            <person name="Holland P.W.H."/>
            <person name="King N."/>
            <person name="Lang F.B.F."/>
            <person name="Roger A.J."/>
            <person name="Ruiz-Trillo I."/>
            <person name="Brown M."/>
            <person name="Walker B."/>
            <person name="Young S."/>
            <person name="Zeng Q."/>
            <person name="Gargeya S."/>
            <person name="Fitzgerald M."/>
            <person name="Haas B."/>
            <person name="Abouelleil A."/>
            <person name="Allen A.W."/>
            <person name="Alvarado L."/>
            <person name="Arachchi H.M."/>
            <person name="Berlin A.M."/>
            <person name="Chapman S.B."/>
            <person name="Gainer-Dewar J."/>
            <person name="Goldberg J."/>
            <person name="Griggs A."/>
            <person name="Gujja S."/>
            <person name="Hansen M."/>
            <person name="Howarth C."/>
            <person name="Imamovic A."/>
            <person name="Ireland A."/>
            <person name="Larimer J."/>
            <person name="McCowan C."/>
            <person name="Murphy C."/>
            <person name="Pearson M."/>
            <person name="Poon T.W."/>
            <person name="Priest M."/>
            <person name="Roberts A."/>
            <person name="Saif S."/>
            <person name="Shea T."/>
            <person name="Sisk P."/>
            <person name="Sykes S."/>
            <person name="Wortman J."/>
            <person name="Nusbaum C."/>
            <person name="Birren B."/>
        </authorList>
    </citation>
    <scope>NUCLEOTIDE SEQUENCE [LARGE SCALE GENOMIC DNA]</scope>
    <source>
        <strain evidence="3">ATCC 38817</strain>
    </source>
</reference>
<dbReference type="InterPro" id="IPR012338">
    <property type="entry name" value="Beta-lactam/transpept-like"/>
</dbReference>
<dbReference type="EMBL" id="KB932204">
    <property type="protein sequence ID" value="KCV70750.1"/>
    <property type="molecule type" value="Genomic_DNA"/>
</dbReference>
<dbReference type="GeneID" id="20527826"/>
<sequence length="662" mass="73061">MPGCPHSFILPAALCTAPAHSFFNVSGWPVVDKGLSALELSQLHQYNLLVNTVTRLSEEAQKSGLPNTILSRFRKGDYDSSDTDEFFDVRPILTGFAANIMCSGVFVAGIHEQTVFREDVDLVRLFVTVTVDYQEKSVTAKLRVGKETAKSIYRPGVGCTIVTGDELFELVKNEDLGDLTPKEYPDDRYHQWPEGEMVLSQPDIDVNLRKLKRIINSDFMSLSHNPRAVIIVHRGRIIHEQYGNRGGIGPQTLFLGWSMTKTATNMMLGSALYQGHMNVDLDNDPIDVPEWQATPGDVRRRITWKNMLTMSSGIDWFEISRSPECLFQTSDCARNYAGGQQAFAPGLIYSYSTGGSTLLARTILQKARPATGQTPHEYALRNLIDKVGMRRQAFAPGLIYSYSTGGSTLLARTILQKARPATGQTPHEYALRNLIDKVGMRRVEWEAHPPGYKLGGSGMYARARDWARLGLALMRDGLVDEVAPVGARVVVDSGKHFAGDGDATGGGDPGYDGQARILSPLLDKLKNIGSAIGGGALKPGTPVPSSPAPDGSQPIGMTVTKRILPEGWYKYTCTPSESNPFYGKHVKMAMIKTTGEQICYANGFRNQDIVMIPSRELIIDIVMIPSRELIIVRMSMPSFATFLSWSRMSYIERIASCFPRVH</sequence>
<protein>
    <recommendedName>
        <fullName evidence="2">Beta-lactamase-related domain-containing protein</fullName>
    </recommendedName>
</protein>
<organism evidence="3">
    <name type="scientific">Fonticula alba</name>
    <name type="common">Slime mold</name>
    <dbReference type="NCBI Taxonomy" id="691883"/>
    <lineage>
        <taxon>Eukaryota</taxon>
        <taxon>Rotosphaerida</taxon>
        <taxon>Fonticulaceae</taxon>
        <taxon>Fonticula</taxon>
    </lineage>
</organism>
<dbReference type="AlphaFoldDB" id="A0A058Z8Z8"/>
<dbReference type="SUPFAM" id="SSF56601">
    <property type="entry name" value="beta-lactamase/transpeptidase-like"/>
    <property type="match status" value="2"/>
</dbReference>